<accession>A0A0E9NDY9</accession>
<protein>
    <submittedName>
        <fullName evidence="7">Uncharacterized protein</fullName>
    </submittedName>
</protein>
<evidence type="ECO:0000256" key="3">
    <source>
        <dbReference type="ARBA" id="ARBA00022692"/>
    </source>
</evidence>
<dbReference type="Pfam" id="PF10639">
    <property type="entry name" value="TMEM234"/>
    <property type="match status" value="1"/>
</dbReference>
<feature type="transmembrane region" description="Helical" evidence="6">
    <location>
        <begin position="111"/>
        <end position="132"/>
    </location>
</feature>
<reference evidence="7 8" key="2">
    <citation type="journal article" date="2014" name="J. Gen. Appl. Microbiol.">
        <title>The early diverging ascomycetous budding yeast Saitoella complicata has three histone deacetylases belonging to the Clr6, Hos2, and Rpd3 lineages.</title>
        <authorList>
            <person name="Nishida H."/>
            <person name="Matsumoto T."/>
            <person name="Kondo S."/>
            <person name="Hamamoto M."/>
            <person name="Yoshikawa H."/>
        </authorList>
    </citation>
    <scope>NUCLEOTIDE SEQUENCE [LARGE SCALE GENOMIC DNA]</scope>
    <source>
        <strain evidence="7 8">NRRL Y-17804</strain>
    </source>
</reference>
<dbReference type="PANTHER" id="PTHR28668">
    <property type="entry name" value="TRANSMEMBRANE PROTEIN 234"/>
    <property type="match status" value="1"/>
</dbReference>
<comment type="caution">
    <text evidence="7">The sequence shown here is derived from an EMBL/GenBank/DDBJ whole genome shotgun (WGS) entry which is preliminary data.</text>
</comment>
<dbReference type="AlphaFoldDB" id="A0A0E9NDY9"/>
<reference evidence="7 8" key="1">
    <citation type="journal article" date="2011" name="J. Gen. Appl. Microbiol.">
        <title>Draft genome sequencing of the enigmatic yeast Saitoella complicata.</title>
        <authorList>
            <person name="Nishida H."/>
            <person name="Hamamoto M."/>
            <person name="Sugiyama J."/>
        </authorList>
    </citation>
    <scope>NUCLEOTIDE SEQUENCE [LARGE SCALE GENOMIC DNA]</scope>
    <source>
        <strain evidence="7 8">NRRL Y-17804</strain>
    </source>
</reference>
<dbReference type="SUPFAM" id="SSF103481">
    <property type="entry name" value="Multidrug resistance efflux transporter EmrE"/>
    <property type="match status" value="1"/>
</dbReference>
<comment type="similarity">
    <text evidence="2">Belongs to the TMEM234 family.</text>
</comment>
<dbReference type="PANTHER" id="PTHR28668:SF1">
    <property type="entry name" value="TRANSMEMBRANE PROTEIN 234"/>
    <property type="match status" value="1"/>
</dbReference>
<keyword evidence="3 6" id="KW-0812">Transmembrane</keyword>
<evidence type="ECO:0000313" key="8">
    <source>
        <dbReference type="Proteomes" id="UP000033140"/>
    </source>
</evidence>
<evidence type="ECO:0000256" key="4">
    <source>
        <dbReference type="ARBA" id="ARBA00022989"/>
    </source>
</evidence>
<keyword evidence="8" id="KW-1185">Reference proteome</keyword>
<dbReference type="Gene3D" id="1.10.3730.20">
    <property type="match status" value="1"/>
</dbReference>
<dbReference type="EMBL" id="BACD03000012">
    <property type="protein sequence ID" value="GAO48023.1"/>
    <property type="molecule type" value="Genomic_DNA"/>
</dbReference>
<evidence type="ECO:0000256" key="1">
    <source>
        <dbReference type="ARBA" id="ARBA00004141"/>
    </source>
</evidence>
<gene>
    <name evidence="7" type="ORF">G7K_2211-t1</name>
</gene>
<sequence>MPLDDPSLFRQIIGFLLVGACWGLTNSFIRTAQNSSTSAATPDDRVVKRAWAVIKRPRYFVPLVINMSGSFWYYVLLGEADLSYAVPVTNSLAFIFTVLGDFLAESKIPRWNVVVGMGLVAGGVTVMTRASLGLGRTEGVLRSTPRRASSRHARIRYGPSRKRPRVCGSCGRYEREWENPLASE</sequence>
<dbReference type="OMA" id="LGEWYAE"/>
<feature type="transmembrane region" description="Helical" evidence="6">
    <location>
        <begin position="82"/>
        <end position="104"/>
    </location>
</feature>
<evidence type="ECO:0000256" key="2">
    <source>
        <dbReference type="ARBA" id="ARBA00005977"/>
    </source>
</evidence>
<reference evidence="7 8" key="3">
    <citation type="journal article" date="2015" name="Genome Announc.">
        <title>Draft Genome Sequence of the Archiascomycetous Yeast Saitoella complicata.</title>
        <authorList>
            <person name="Yamauchi K."/>
            <person name="Kondo S."/>
            <person name="Hamamoto M."/>
            <person name="Takahashi Y."/>
            <person name="Ogura Y."/>
            <person name="Hayashi T."/>
            <person name="Nishida H."/>
        </authorList>
    </citation>
    <scope>NUCLEOTIDE SEQUENCE [LARGE SCALE GENOMIC DNA]</scope>
    <source>
        <strain evidence="7 8">NRRL Y-17804</strain>
    </source>
</reference>
<dbReference type="GO" id="GO:0016020">
    <property type="term" value="C:membrane"/>
    <property type="evidence" value="ECO:0007669"/>
    <property type="project" value="UniProtKB-SubCell"/>
</dbReference>
<evidence type="ECO:0000256" key="6">
    <source>
        <dbReference type="SAM" id="Phobius"/>
    </source>
</evidence>
<feature type="transmembrane region" description="Helical" evidence="6">
    <location>
        <begin position="59"/>
        <end position="76"/>
    </location>
</feature>
<keyword evidence="4 6" id="KW-1133">Transmembrane helix</keyword>
<keyword evidence="5 6" id="KW-0472">Membrane</keyword>
<dbReference type="Proteomes" id="UP000033140">
    <property type="component" value="Unassembled WGS sequence"/>
</dbReference>
<dbReference type="InterPro" id="IPR018908">
    <property type="entry name" value="TMEM234"/>
</dbReference>
<proteinExistence type="inferred from homology"/>
<name>A0A0E9NDY9_SAICN</name>
<feature type="transmembrane region" description="Helical" evidence="6">
    <location>
        <begin position="12"/>
        <end position="29"/>
    </location>
</feature>
<organism evidence="7 8">
    <name type="scientific">Saitoella complicata (strain BCRC 22490 / CBS 7301 / JCM 7358 / NBRC 10748 / NRRL Y-17804)</name>
    <dbReference type="NCBI Taxonomy" id="698492"/>
    <lineage>
        <taxon>Eukaryota</taxon>
        <taxon>Fungi</taxon>
        <taxon>Dikarya</taxon>
        <taxon>Ascomycota</taxon>
        <taxon>Taphrinomycotina</taxon>
        <taxon>Taphrinomycotina incertae sedis</taxon>
        <taxon>Saitoella</taxon>
    </lineage>
</organism>
<dbReference type="InterPro" id="IPR037185">
    <property type="entry name" value="EmrE-like"/>
</dbReference>
<evidence type="ECO:0000256" key="5">
    <source>
        <dbReference type="ARBA" id="ARBA00023136"/>
    </source>
</evidence>
<evidence type="ECO:0000313" key="7">
    <source>
        <dbReference type="EMBL" id="GAO48023.1"/>
    </source>
</evidence>
<comment type="subcellular location">
    <subcellularLocation>
        <location evidence="1">Membrane</location>
        <topology evidence="1">Multi-pass membrane protein</topology>
    </subcellularLocation>
</comment>